<dbReference type="SMART" id="SM00822">
    <property type="entry name" value="PKS_KR"/>
    <property type="match status" value="1"/>
</dbReference>
<dbReference type="PANTHER" id="PTHR43639:SF1">
    <property type="entry name" value="SHORT-CHAIN DEHYDROGENASE_REDUCTASE FAMILY PROTEIN"/>
    <property type="match status" value="1"/>
</dbReference>
<dbReference type="InterPro" id="IPR020904">
    <property type="entry name" value="Sc_DH/Rdtase_CS"/>
</dbReference>
<gene>
    <name evidence="4" type="ORF">SSDG_00855</name>
</gene>
<dbReference type="HOGENOM" id="CLU_010194_1_1_11"/>
<sequence length="254" mass="26849">MIMTLTQHSEFDGKVVLVTGGSRGLGKAMVEAFAERGAHVVIASRNMDNCRQLAEELTRRHGVKALPVACNVSDWAQCDTLTNAVYAEFGRLDVLVNNAGLSPLYPSLDQVSEALFDKVIAVNLKGPFRLAAVAGTRMAEGDGGSIINVSSIEATRPTADSLPYAAAKAGLNILTEGFAGAFGPKVRVNTIQCGPFLTDISTAWPPELRAELEHSTALRRCGEPHEIVGAALYFAGTASAFCTGSTLRLDGGIR</sequence>
<dbReference type="eggNOG" id="COG1028">
    <property type="taxonomic scope" value="Bacteria"/>
</dbReference>
<proteinExistence type="inferred from homology"/>
<dbReference type="InterPro" id="IPR057326">
    <property type="entry name" value="KR_dom"/>
</dbReference>
<dbReference type="PANTHER" id="PTHR43639">
    <property type="entry name" value="OXIDOREDUCTASE, SHORT-CHAIN DEHYDROGENASE/REDUCTASE FAMILY (AFU_ORTHOLOGUE AFUA_5G02870)"/>
    <property type="match status" value="1"/>
</dbReference>
<keyword evidence="2" id="KW-0560">Oxidoreductase</keyword>
<dbReference type="InterPro" id="IPR002347">
    <property type="entry name" value="SDR_fam"/>
</dbReference>
<protein>
    <submittedName>
        <fullName evidence="4">Short-chain dehydrogenase/reductase SDR</fullName>
    </submittedName>
</protein>
<dbReference type="Proteomes" id="UP000002805">
    <property type="component" value="Chromosome"/>
</dbReference>
<name>B5H6S5_STRE2</name>
<keyword evidence="5" id="KW-1185">Reference proteome</keyword>
<dbReference type="PRINTS" id="PR00081">
    <property type="entry name" value="GDHRDH"/>
</dbReference>
<dbReference type="GO" id="GO:0016491">
    <property type="term" value="F:oxidoreductase activity"/>
    <property type="evidence" value="ECO:0007669"/>
    <property type="project" value="UniProtKB-KW"/>
</dbReference>
<comment type="similarity">
    <text evidence="1">Belongs to the short-chain dehydrogenases/reductases (SDR) family.</text>
</comment>
<reference evidence="5" key="2">
    <citation type="submission" date="2009-10" db="EMBL/GenBank/DDBJ databases">
        <title>The genome sequence of Streptomyces pristinaespiralis strain ATCC 25486.</title>
        <authorList>
            <consortium name="The Broad Institute Genome Sequencing Platform"/>
            <consortium name="Broad Institute Microbial Sequencing Center"/>
            <person name="Fischbach M."/>
            <person name="Godfrey P."/>
            <person name="Ward D."/>
            <person name="Young S."/>
            <person name="Zeng Q."/>
            <person name="Koehrsen M."/>
            <person name="Alvarado L."/>
            <person name="Berlin A.M."/>
            <person name="Bochicchio J."/>
            <person name="Borenstein D."/>
            <person name="Chapman S.B."/>
            <person name="Chen Z."/>
            <person name="Engels R."/>
            <person name="Freedman E."/>
            <person name="Gellesch M."/>
            <person name="Goldberg J."/>
            <person name="Griggs A."/>
            <person name="Gujja S."/>
            <person name="Heilman E.R."/>
            <person name="Heiman D.I."/>
            <person name="Hepburn T.A."/>
            <person name="Howarth C."/>
            <person name="Jen D."/>
            <person name="Larson L."/>
            <person name="Lewis B."/>
            <person name="Mehta T."/>
            <person name="Park D."/>
            <person name="Pearson M."/>
            <person name="Richards J."/>
            <person name="Roberts A."/>
            <person name="Saif S."/>
            <person name="Shea T.D."/>
            <person name="Shenoy N."/>
            <person name="Sisk P."/>
            <person name="Stolte C."/>
            <person name="Sykes S.N."/>
            <person name="Thomson T."/>
            <person name="Walk T."/>
            <person name="White J."/>
            <person name="Yandava C."/>
            <person name="Straight P."/>
            <person name="Clardy J."/>
            <person name="Hung D."/>
            <person name="Kolter R."/>
            <person name="Mekalanos J."/>
            <person name="Walker S."/>
            <person name="Walsh C.T."/>
            <person name="Wieland-Brown L.C."/>
            <person name="Haas B."/>
            <person name="Nusbaum C."/>
            <person name="Birren B."/>
        </authorList>
    </citation>
    <scope>NUCLEOTIDE SEQUENCE [LARGE SCALE GENOMIC DNA]</scope>
    <source>
        <strain evidence="5">ATCC 25486 / DSM 40338 / CBS 914.69 / JCM 4507 / NBRC 13074 / NRRL 2958 / 5647</strain>
    </source>
</reference>
<dbReference type="InterPro" id="IPR036291">
    <property type="entry name" value="NAD(P)-bd_dom_sf"/>
</dbReference>
<reference evidence="5" key="1">
    <citation type="submission" date="2008-02" db="EMBL/GenBank/DDBJ databases">
        <authorList>
            <consortium name="The Broad Institute Genome Sequencing Platform"/>
            <person name="Fischbach M."/>
            <person name="Ward D."/>
            <person name="Young S."/>
            <person name="Jaffe D."/>
            <person name="Gnerre S."/>
            <person name="Berlin A."/>
            <person name="Heiman D."/>
            <person name="Hepburn T."/>
            <person name="Sykes S."/>
            <person name="Alvarado L."/>
            <person name="Kodira C.D."/>
            <person name="Straight P."/>
            <person name="Clardy J."/>
            <person name="Hung D."/>
            <person name="Kolter R."/>
            <person name="Mekalanos J."/>
            <person name="Walker S."/>
            <person name="Walsh C.T."/>
            <person name="Lander E."/>
            <person name="Galagan J."/>
            <person name="Nusbaum C."/>
            <person name="Birren B."/>
        </authorList>
    </citation>
    <scope>NUCLEOTIDE SEQUENCE [LARGE SCALE GENOMIC DNA]</scope>
    <source>
        <strain evidence="5">ATCC 25486 / DSM 40338 / CBS 914.69 / JCM 4507 / NBRC 13074 / NRRL 2958 / 5647</strain>
    </source>
</reference>
<evidence type="ECO:0000256" key="2">
    <source>
        <dbReference type="ARBA" id="ARBA00023002"/>
    </source>
</evidence>
<evidence type="ECO:0000313" key="5">
    <source>
        <dbReference type="Proteomes" id="UP000002805"/>
    </source>
</evidence>
<dbReference type="PRINTS" id="PR00080">
    <property type="entry name" value="SDRFAMILY"/>
</dbReference>
<dbReference type="PROSITE" id="PS00061">
    <property type="entry name" value="ADH_SHORT"/>
    <property type="match status" value="1"/>
</dbReference>
<accession>B5H6S5</accession>
<dbReference type="AlphaFoldDB" id="B5H6S5"/>
<dbReference type="Gene3D" id="3.40.50.720">
    <property type="entry name" value="NAD(P)-binding Rossmann-like Domain"/>
    <property type="match status" value="1"/>
</dbReference>
<evidence type="ECO:0000259" key="3">
    <source>
        <dbReference type="SMART" id="SM00822"/>
    </source>
</evidence>
<dbReference type="EMBL" id="CM000950">
    <property type="protein sequence ID" value="EDY62536.1"/>
    <property type="molecule type" value="Genomic_DNA"/>
</dbReference>
<dbReference type="NCBIfam" id="NF005559">
    <property type="entry name" value="PRK07231.1"/>
    <property type="match status" value="1"/>
</dbReference>
<dbReference type="SUPFAM" id="SSF51735">
    <property type="entry name" value="NAD(P)-binding Rossmann-fold domains"/>
    <property type="match status" value="1"/>
</dbReference>
<dbReference type="Pfam" id="PF13561">
    <property type="entry name" value="adh_short_C2"/>
    <property type="match status" value="1"/>
</dbReference>
<feature type="domain" description="Ketoreductase" evidence="3">
    <location>
        <begin position="14"/>
        <end position="200"/>
    </location>
</feature>
<evidence type="ECO:0000313" key="4">
    <source>
        <dbReference type="EMBL" id="EDY62536.1"/>
    </source>
</evidence>
<organism evidence="4 5">
    <name type="scientific">Streptomyces pristinaespiralis (strain ATCC 25486 / DSM 40338 / CBS 914.69 / JCM 4507 / KCC S-0507 / NBRC 13074 / NRRL 2958 / 5647)</name>
    <dbReference type="NCBI Taxonomy" id="457429"/>
    <lineage>
        <taxon>Bacteria</taxon>
        <taxon>Bacillati</taxon>
        <taxon>Actinomycetota</taxon>
        <taxon>Actinomycetes</taxon>
        <taxon>Kitasatosporales</taxon>
        <taxon>Streptomycetaceae</taxon>
        <taxon>Streptomyces</taxon>
    </lineage>
</organism>
<evidence type="ECO:0000256" key="1">
    <source>
        <dbReference type="ARBA" id="ARBA00006484"/>
    </source>
</evidence>
<dbReference type="FunFam" id="3.40.50.720:FF:000084">
    <property type="entry name" value="Short-chain dehydrogenase reductase"/>
    <property type="match status" value="1"/>
</dbReference>
<dbReference type="CDD" id="cd05233">
    <property type="entry name" value="SDR_c"/>
    <property type="match status" value="1"/>
</dbReference>